<dbReference type="GeneID" id="63818283"/>
<evidence type="ECO:0000313" key="2">
    <source>
        <dbReference type="EMBL" id="KZT07246.1"/>
    </source>
</evidence>
<gene>
    <name evidence="2" type="ORF">LAESUDRAFT_120752</name>
</gene>
<dbReference type="GO" id="GO:0008194">
    <property type="term" value="F:UDP-glycosyltransferase activity"/>
    <property type="evidence" value="ECO:0007669"/>
    <property type="project" value="InterPro"/>
</dbReference>
<dbReference type="PANTHER" id="PTHR48045:SF31">
    <property type="entry name" value="UDP-GLYCOSYLTRANSFERASE 76B1-LIKE"/>
    <property type="match status" value="1"/>
</dbReference>
<dbReference type="RefSeq" id="XP_040764986.1">
    <property type="nucleotide sequence ID" value="XM_040901251.1"/>
</dbReference>
<organism evidence="2 3">
    <name type="scientific">Laetiporus sulphureus 93-53</name>
    <dbReference type="NCBI Taxonomy" id="1314785"/>
    <lineage>
        <taxon>Eukaryota</taxon>
        <taxon>Fungi</taxon>
        <taxon>Dikarya</taxon>
        <taxon>Basidiomycota</taxon>
        <taxon>Agaricomycotina</taxon>
        <taxon>Agaricomycetes</taxon>
        <taxon>Polyporales</taxon>
        <taxon>Laetiporus</taxon>
    </lineage>
</organism>
<proteinExistence type="predicted"/>
<reference evidence="2 3" key="1">
    <citation type="journal article" date="2016" name="Mol. Biol. Evol.">
        <title>Comparative Genomics of Early-Diverging Mushroom-Forming Fungi Provides Insights into the Origins of Lignocellulose Decay Capabilities.</title>
        <authorList>
            <person name="Nagy L.G."/>
            <person name="Riley R."/>
            <person name="Tritt A."/>
            <person name="Adam C."/>
            <person name="Daum C."/>
            <person name="Floudas D."/>
            <person name="Sun H."/>
            <person name="Yadav J.S."/>
            <person name="Pangilinan J."/>
            <person name="Larsson K.H."/>
            <person name="Matsuura K."/>
            <person name="Barry K."/>
            <person name="Labutti K."/>
            <person name="Kuo R."/>
            <person name="Ohm R.A."/>
            <person name="Bhattacharya S.S."/>
            <person name="Shirouzu T."/>
            <person name="Yoshinaga Y."/>
            <person name="Martin F.M."/>
            <person name="Grigoriev I.V."/>
            <person name="Hibbett D.S."/>
        </authorList>
    </citation>
    <scope>NUCLEOTIDE SEQUENCE [LARGE SCALE GENOMIC DNA]</scope>
    <source>
        <strain evidence="2 3">93-53</strain>
    </source>
</reference>
<name>A0A165EKH5_9APHY</name>
<dbReference type="Proteomes" id="UP000076871">
    <property type="component" value="Unassembled WGS sequence"/>
</dbReference>
<evidence type="ECO:0000313" key="3">
    <source>
        <dbReference type="Proteomes" id="UP000076871"/>
    </source>
</evidence>
<dbReference type="PANTHER" id="PTHR48045">
    <property type="entry name" value="UDP-GLYCOSYLTRANSFERASE 72B1"/>
    <property type="match status" value="1"/>
</dbReference>
<dbReference type="AlphaFoldDB" id="A0A165EKH5"/>
<protein>
    <submittedName>
        <fullName evidence="2">Glycosyltransferase family 1 protein</fullName>
    </submittedName>
</protein>
<dbReference type="InParanoid" id="A0A165EKH5"/>
<dbReference type="SUPFAM" id="SSF53756">
    <property type="entry name" value="UDP-Glycosyltransferase/glycogen phosphorylase"/>
    <property type="match status" value="1"/>
</dbReference>
<accession>A0A165EKH5</accession>
<evidence type="ECO:0000256" key="1">
    <source>
        <dbReference type="ARBA" id="ARBA00022679"/>
    </source>
</evidence>
<dbReference type="STRING" id="1314785.A0A165EKH5"/>
<dbReference type="OrthoDB" id="5835829at2759"/>
<keyword evidence="1 2" id="KW-0808">Transferase</keyword>
<sequence>MGISWSLHAKQHHVVLFGYEAWGHTRPLCNLAARLAKSRPIYVTLFTITTIHDRVRDELLRSFDADERHLLDRVRVISLTHNSANTQDRSILEDSFATAFEKLAKEEAVQCIHTDVSYGPVRAPDALVVDFHGRTAMEHARRVGKKDFKVFAWHAGSASVAFRFWGPKQVGRIGDLRARSEYEAERSGIKVEEAAGEISLGHTGCVVYIPGLPPMYDHEIQPQRTLGSKAQIGVAMLGAYDVLNECDGMLLATPECYEPGTVAALKGWFAESSRKVFPCGPLVPHGEQATSQQKEQSIHIQEFMNGILKKRGERTLVYISFGTTYWPLEQDKLSAFLDVMIELEIPFILNHASPYLSVPDSILQKVEGYEDAILTRWSPQQLILRHPATAWFITHGGQSSVVESISEGIPMICWPFAFDQPLNAAHISSNLDIGYELFQIRNGPGLKLVHRLGKVPEGSVEAVRAEARDVLMRAFGEDGERKRANVLKLRHRMVGQPRSKRDPSRRAIGAFLDSLDSKDCLSCCL</sequence>
<dbReference type="EMBL" id="KV427620">
    <property type="protein sequence ID" value="KZT07246.1"/>
    <property type="molecule type" value="Genomic_DNA"/>
</dbReference>
<dbReference type="Pfam" id="PF00201">
    <property type="entry name" value="UDPGT"/>
    <property type="match status" value="1"/>
</dbReference>
<dbReference type="CDD" id="cd03784">
    <property type="entry name" value="GT1_Gtf-like"/>
    <property type="match status" value="1"/>
</dbReference>
<keyword evidence="3" id="KW-1185">Reference proteome</keyword>
<dbReference type="InterPro" id="IPR002213">
    <property type="entry name" value="UDP_glucos_trans"/>
</dbReference>
<dbReference type="Gene3D" id="3.40.50.2000">
    <property type="entry name" value="Glycogen Phosphorylase B"/>
    <property type="match status" value="2"/>
</dbReference>